<dbReference type="EMBL" id="SAUY01000018">
    <property type="protein sequence ID" value="RWR29813.1"/>
    <property type="molecule type" value="Genomic_DNA"/>
</dbReference>
<evidence type="ECO:0000313" key="3">
    <source>
        <dbReference type="EMBL" id="RWR29813.1"/>
    </source>
</evidence>
<dbReference type="InterPro" id="IPR055259">
    <property type="entry name" value="YkvP/CgeB_Glyco_trans-like"/>
</dbReference>
<dbReference type="Gene3D" id="3.40.50.2000">
    <property type="entry name" value="Glycogen Phosphorylase B"/>
    <property type="match status" value="1"/>
</dbReference>
<gene>
    <name evidence="3" type="ORF">D2T29_13580</name>
</gene>
<comment type="caution">
    <text evidence="3">The sequence shown here is derived from an EMBL/GenBank/DDBJ whole genome shotgun (WGS) entry which is preliminary data.</text>
</comment>
<evidence type="ECO:0000259" key="2">
    <source>
        <dbReference type="Pfam" id="PF13524"/>
    </source>
</evidence>
<reference evidence="3 4" key="1">
    <citation type="submission" date="2019-01" db="EMBL/GenBank/DDBJ databases">
        <title>Sinorhodobacter populi sp. nov. isolated from the symptomatic bark tissue of Populus euramericana canker.</title>
        <authorList>
            <person name="Xu G."/>
        </authorList>
    </citation>
    <scope>NUCLEOTIDE SEQUENCE [LARGE SCALE GENOMIC DNA]</scope>
    <source>
        <strain evidence="3 4">07D10-4-3</strain>
    </source>
</reference>
<protein>
    <submittedName>
        <fullName evidence="3">Glycosyltransferase family 1 protein</fullName>
    </submittedName>
</protein>
<keyword evidence="3" id="KW-0808">Transferase</keyword>
<dbReference type="SUPFAM" id="SSF53756">
    <property type="entry name" value="UDP-Glycosyltransferase/glycogen phosphorylase"/>
    <property type="match status" value="1"/>
</dbReference>
<sequence length="420" mass="46764">MRSRPNGGRGGLRPGGPGSGRATRRSSVSCARARRGGRGLDRAERRGHGRPDPKRLRPETASHGIAFSFAGRPMTRRYLFLCPDSRKASGGIAVIYDTVETLNRAGYQAAVLHNSPNASYPGRQTPVPALYTQSYRRAVLPYIERRKQLRERLDLPLERLRGGRLAALDLRPDDVIVLPEYMMREGLDAWRENPIGIFVQNPFSFMTAYMHARAAGHDPQARVSWYIGVSEVCMDQFELLGIGGAHALPVSMNPETFPFRAEKERLITYMPRKRPEEARQIVEALGLRGRIGDYRLQALDGMKPDEISGWMQRSRFFISLQKRESIGFPAAEAMAAGCIVVGYTGLGAREYFTPETGFPVTEDDTAGLVRALEGAVAEYETDPARLDAMRRHASAEINRRYSKAAAEEALLKIWGELDAS</sequence>
<dbReference type="Proteomes" id="UP000284451">
    <property type="component" value="Unassembled WGS sequence"/>
</dbReference>
<feature type="region of interest" description="Disordered" evidence="1">
    <location>
        <begin position="1"/>
        <end position="64"/>
    </location>
</feature>
<feature type="compositionally biased region" description="Basic and acidic residues" evidence="1">
    <location>
        <begin position="38"/>
        <end position="60"/>
    </location>
</feature>
<accession>A0A443KB00</accession>
<dbReference type="Pfam" id="PF13524">
    <property type="entry name" value="Glyco_trans_1_2"/>
    <property type="match status" value="1"/>
</dbReference>
<evidence type="ECO:0000256" key="1">
    <source>
        <dbReference type="SAM" id="MobiDB-lite"/>
    </source>
</evidence>
<reference evidence="3 4" key="2">
    <citation type="submission" date="2019-01" db="EMBL/GenBank/DDBJ databases">
        <authorList>
            <person name="Li Y."/>
        </authorList>
    </citation>
    <scope>NUCLEOTIDE SEQUENCE [LARGE SCALE GENOMIC DNA]</scope>
    <source>
        <strain evidence="3 4">07D10-4-3</strain>
    </source>
</reference>
<organism evidence="3 4">
    <name type="scientific">Paenirhodobacter populi</name>
    <dbReference type="NCBI Taxonomy" id="2306993"/>
    <lineage>
        <taxon>Bacteria</taxon>
        <taxon>Pseudomonadati</taxon>
        <taxon>Pseudomonadota</taxon>
        <taxon>Alphaproteobacteria</taxon>
        <taxon>Rhodobacterales</taxon>
        <taxon>Rhodobacter group</taxon>
        <taxon>Paenirhodobacter</taxon>
    </lineage>
</organism>
<dbReference type="AlphaFoldDB" id="A0A443KB00"/>
<proteinExistence type="predicted"/>
<feature type="domain" description="Spore protein YkvP/CgeB glycosyl transferase-like" evidence="2">
    <location>
        <begin position="299"/>
        <end position="404"/>
    </location>
</feature>
<dbReference type="GO" id="GO:0016740">
    <property type="term" value="F:transferase activity"/>
    <property type="evidence" value="ECO:0007669"/>
    <property type="project" value="UniProtKB-KW"/>
</dbReference>
<name>A0A443KB00_9RHOB</name>
<evidence type="ECO:0000313" key="4">
    <source>
        <dbReference type="Proteomes" id="UP000284451"/>
    </source>
</evidence>
<feature type="compositionally biased region" description="Gly residues" evidence="1">
    <location>
        <begin position="7"/>
        <end position="19"/>
    </location>
</feature>